<dbReference type="EMBL" id="JMCC02000105">
    <property type="protein sequence ID" value="KIG13179.1"/>
    <property type="molecule type" value="Genomic_DNA"/>
</dbReference>
<dbReference type="AlphaFoldDB" id="A0A0C1Z6C5"/>
<evidence type="ECO:0000313" key="1">
    <source>
        <dbReference type="EMBL" id="KIG13179.1"/>
    </source>
</evidence>
<proteinExistence type="predicted"/>
<reference evidence="1 2" key="1">
    <citation type="submission" date="2014-12" db="EMBL/GenBank/DDBJ databases">
        <title>Genome assembly of Enhygromyxa salina DSM 15201.</title>
        <authorList>
            <person name="Sharma G."/>
            <person name="Subramanian S."/>
        </authorList>
    </citation>
    <scope>NUCLEOTIDE SEQUENCE [LARGE SCALE GENOMIC DNA]</scope>
    <source>
        <strain evidence="1 2">DSM 15201</strain>
    </source>
</reference>
<organism evidence="1 2">
    <name type="scientific">Enhygromyxa salina</name>
    <dbReference type="NCBI Taxonomy" id="215803"/>
    <lineage>
        <taxon>Bacteria</taxon>
        <taxon>Pseudomonadati</taxon>
        <taxon>Myxococcota</taxon>
        <taxon>Polyangia</taxon>
        <taxon>Nannocystales</taxon>
        <taxon>Nannocystaceae</taxon>
        <taxon>Enhygromyxa</taxon>
    </lineage>
</organism>
<accession>A0A0C1Z6C5</accession>
<evidence type="ECO:0000313" key="2">
    <source>
        <dbReference type="Proteomes" id="UP000031599"/>
    </source>
</evidence>
<protein>
    <recommendedName>
        <fullName evidence="3">PpiC domain-containing protein</fullName>
    </recommendedName>
</protein>
<dbReference type="PROSITE" id="PS51257">
    <property type="entry name" value="PROKAR_LIPOPROTEIN"/>
    <property type="match status" value="1"/>
</dbReference>
<comment type="caution">
    <text evidence="1">The sequence shown here is derived from an EMBL/GenBank/DDBJ whole genome shotgun (WGS) entry which is preliminary data.</text>
</comment>
<sequence>MRFDGSWRPAAAGVCAWSCAAVVSGALLGCGDDAGGEKNVVAQISGEGQTLTLDRAVVEHVAAREQISEAEARERALADLRLVAARRAELAAREEPPEHPDELDPVRREQLERAALVRVWLDDVFEPSHRAADIPQRLVEQNMNNPGTTRRMFHPELWFVCQALIVPTPESADTFVKPPSEGEAAERWRAAANQAFAGLVARARRFEPDLLSEGGCAVLGRIVGTSQQRFAIEPGPDSTGSGSLTLRYEHFAFAPSDAGSFDPQWVETVTAREAPGIVGPFATQFGVHLVLVASIEAAAFADGSLPEAQLRAAREAHLRGEIEQAWQADQLQQTLAKIRDRRVVRLSPELERGP</sequence>
<gene>
    <name evidence="1" type="ORF">DB30_00487</name>
</gene>
<dbReference type="Proteomes" id="UP000031599">
    <property type="component" value="Unassembled WGS sequence"/>
</dbReference>
<name>A0A0C1Z6C5_9BACT</name>
<evidence type="ECO:0008006" key="3">
    <source>
        <dbReference type="Google" id="ProtNLM"/>
    </source>
</evidence>